<keyword evidence="3" id="KW-1185">Reference proteome</keyword>
<sequence length="76" mass="8876">MCSGWPPSISPVHPSSRRSEFAEKTEVEEMKERREAVAVLWKGIGYLFLKDFFSGIYWYSCIMNGYMNIAMEQTEE</sequence>
<organism evidence="2 3">
    <name type="scientific">Castanea mollissima</name>
    <name type="common">Chinese chestnut</name>
    <dbReference type="NCBI Taxonomy" id="60419"/>
    <lineage>
        <taxon>Eukaryota</taxon>
        <taxon>Viridiplantae</taxon>
        <taxon>Streptophyta</taxon>
        <taxon>Embryophyta</taxon>
        <taxon>Tracheophyta</taxon>
        <taxon>Spermatophyta</taxon>
        <taxon>Magnoliopsida</taxon>
        <taxon>eudicotyledons</taxon>
        <taxon>Gunneridae</taxon>
        <taxon>Pentapetalae</taxon>
        <taxon>rosids</taxon>
        <taxon>fabids</taxon>
        <taxon>Fagales</taxon>
        <taxon>Fagaceae</taxon>
        <taxon>Castanea</taxon>
    </lineage>
</organism>
<accession>A0A8J4RYD4</accession>
<comment type="caution">
    <text evidence="2">The sequence shown here is derived from an EMBL/GenBank/DDBJ whole genome shotgun (WGS) entry which is preliminary data.</text>
</comment>
<reference evidence="2" key="1">
    <citation type="submission" date="2020-03" db="EMBL/GenBank/DDBJ databases">
        <title>Castanea mollissima Vanexum genome sequencing.</title>
        <authorList>
            <person name="Staton M."/>
        </authorList>
    </citation>
    <scope>NUCLEOTIDE SEQUENCE</scope>
    <source>
        <tissue evidence="2">Leaf</tissue>
    </source>
</reference>
<feature type="region of interest" description="Disordered" evidence="1">
    <location>
        <begin position="1"/>
        <end position="24"/>
    </location>
</feature>
<name>A0A8J4RYD4_9ROSI</name>
<gene>
    <name evidence="2" type="ORF">CMV_004671</name>
</gene>
<dbReference type="Proteomes" id="UP000737018">
    <property type="component" value="Unassembled WGS sequence"/>
</dbReference>
<proteinExistence type="predicted"/>
<protein>
    <submittedName>
        <fullName evidence="2">Uncharacterized protein</fullName>
    </submittedName>
</protein>
<evidence type="ECO:0000313" key="2">
    <source>
        <dbReference type="EMBL" id="KAF3971761.1"/>
    </source>
</evidence>
<dbReference type="EMBL" id="JRKL02000398">
    <property type="protein sequence ID" value="KAF3971761.1"/>
    <property type="molecule type" value="Genomic_DNA"/>
</dbReference>
<evidence type="ECO:0000313" key="3">
    <source>
        <dbReference type="Proteomes" id="UP000737018"/>
    </source>
</evidence>
<evidence type="ECO:0000256" key="1">
    <source>
        <dbReference type="SAM" id="MobiDB-lite"/>
    </source>
</evidence>
<dbReference type="AlphaFoldDB" id="A0A8J4RYD4"/>